<dbReference type="PANTHER" id="PTHR47396">
    <property type="entry name" value="TYPE I RESTRICTION ENZYME ECOKI R PROTEIN"/>
    <property type="match status" value="1"/>
</dbReference>
<evidence type="ECO:0000259" key="2">
    <source>
        <dbReference type="PROSITE" id="PS51192"/>
    </source>
</evidence>
<name>A0AA36MES5_CYLNA</name>
<dbReference type="GO" id="GO:0005524">
    <property type="term" value="F:ATP binding"/>
    <property type="evidence" value="ECO:0007669"/>
    <property type="project" value="InterPro"/>
</dbReference>
<feature type="domain" description="Helicase C-terminal" evidence="3">
    <location>
        <begin position="676"/>
        <end position="819"/>
    </location>
</feature>
<evidence type="ECO:0000313" key="4">
    <source>
        <dbReference type="EMBL" id="CAJ0610609.1"/>
    </source>
</evidence>
<evidence type="ECO:0000256" key="1">
    <source>
        <dbReference type="SAM" id="MobiDB-lite"/>
    </source>
</evidence>
<comment type="caution">
    <text evidence="4">The sequence shown here is derived from an EMBL/GenBank/DDBJ whole genome shotgun (WGS) entry which is preliminary data.</text>
</comment>
<dbReference type="InterPro" id="IPR036390">
    <property type="entry name" value="WH_DNA-bd_sf"/>
</dbReference>
<dbReference type="Pfam" id="PF00271">
    <property type="entry name" value="Helicase_C"/>
    <property type="match status" value="1"/>
</dbReference>
<dbReference type="GO" id="GO:0003677">
    <property type="term" value="F:DNA binding"/>
    <property type="evidence" value="ECO:0007669"/>
    <property type="project" value="InterPro"/>
</dbReference>
<dbReference type="InterPro" id="IPR050742">
    <property type="entry name" value="Helicase_Restrict-Modif_Enz"/>
</dbReference>
<dbReference type="Pfam" id="PF13730">
    <property type="entry name" value="HTH_36"/>
    <property type="match status" value="1"/>
</dbReference>
<dbReference type="Gene3D" id="3.40.50.300">
    <property type="entry name" value="P-loop containing nucleotide triphosphate hydrolases"/>
    <property type="match status" value="2"/>
</dbReference>
<reference evidence="4" key="1">
    <citation type="submission" date="2023-07" db="EMBL/GenBank/DDBJ databases">
        <authorList>
            <consortium name="CYATHOMIX"/>
        </authorList>
    </citation>
    <scope>NUCLEOTIDE SEQUENCE</scope>
    <source>
        <strain evidence="4">N/A</strain>
    </source>
</reference>
<dbReference type="InterPro" id="IPR027417">
    <property type="entry name" value="P-loop_NTPase"/>
</dbReference>
<feature type="domain" description="Helicase ATP-binding" evidence="2">
    <location>
        <begin position="459"/>
        <end position="607"/>
    </location>
</feature>
<accession>A0AA36MES5</accession>
<dbReference type="EMBL" id="CATQJL010000338">
    <property type="protein sequence ID" value="CAJ0610609.1"/>
    <property type="molecule type" value="Genomic_DNA"/>
</dbReference>
<organism evidence="4 5">
    <name type="scientific">Cylicocyclus nassatus</name>
    <name type="common">Nematode worm</name>
    <dbReference type="NCBI Taxonomy" id="53992"/>
    <lineage>
        <taxon>Eukaryota</taxon>
        <taxon>Metazoa</taxon>
        <taxon>Ecdysozoa</taxon>
        <taxon>Nematoda</taxon>
        <taxon>Chromadorea</taxon>
        <taxon>Rhabditida</taxon>
        <taxon>Rhabditina</taxon>
        <taxon>Rhabditomorpha</taxon>
        <taxon>Strongyloidea</taxon>
        <taxon>Strongylidae</taxon>
        <taxon>Cylicocyclus</taxon>
    </lineage>
</organism>
<dbReference type="SMART" id="SM00487">
    <property type="entry name" value="DEXDc"/>
    <property type="match status" value="1"/>
</dbReference>
<dbReference type="Pfam" id="PF04851">
    <property type="entry name" value="ResIII"/>
    <property type="match status" value="1"/>
</dbReference>
<dbReference type="InterPro" id="IPR001650">
    <property type="entry name" value="Helicase_C-like"/>
</dbReference>
<dbReference type="AlphaFoldDB" id="A0AA36MES5"/>
<dbReference type="InterPro" id="IPR014001">
    <property type="entry name" value="Helicase_ATP-bd"/>
</dbReference>
<feature type="region of interest" description="Disordered" evidence="1">
    <location>
        <begin position="151"/>
        <end position="249"/>
    </location>
</feature>
<dbReference type="PROSITE" id="PS51194">
    <property type="entry name" value="HELICASE_CTER"/>
    <property type="match status" value="1"/>
</dbReference>
<evidence type="ECO:0000259" key="3">
    <source>
        <dbReference type="PROSITE" id="PS51194"/>
    </source>
</evidence>
<dbReference type="InterPro" id="IPR006935">
    <property type="entry name" value="Helicase/UvrB_N"/>
</dbReference>
<dbReference type="GO" id="GO:0016787">
    <property type="term" value="F:hydrolase activity"/>
    <property type="evidence" value="ECO:0007669"/>
    <property type="project" value="InterPro"/>
</dbReference>
<keyword evidence="5" id="KW-1185">Reference proteome</keyword>
<sequence>MDKFKKIKKCNFTQISNEMLRNPALSAQAKGILCFFMQLPEEWQIHIRELTKHFNNGETSIRSAISELVENGYIRTTRQRNDRGVFENTLWEYSDTPLFKGGGTTSHSNPHRDFPHVDIPHVDSPDVDIPHVENRTVYNTEKLNTEYGVNTESIYPPNPPRGDSGNFENFPVSHGSFSENPDGSFEGQIADGIQVSDGNPYGAQGSSTAMPARHDNADLEGLDLEWVNPSPVSTPEDVEKRKSSAKKKKDFAPVQGSLFGEPINNTTPSVKVAEKAEKGAKNAKAYETAREFVRLWNEMAVQNGYPKVTALTDGRIRAVSRAIKAIKAECGGDSVDITALFGKIAKSDYLKANARNRQGNGKGTWFDFDWVVEPPKQGEPISNAVKIWLGRFDNAPMVQQTAPTAQNGANAPKNRKLGGLDLMAEAMRIAERIDNGEIPQMLSDMGPYQREAVTRAVSHFRSDSKANGIEVLPTGSGKSLIIANIALELDEPILVFQPSKEILEQNFSKLSAYGLVPCSIYSASAGKKELNRVTFITIGSVIRHLDIIAGYRYAIIDECHYVNAKNDETMYNRLITTLGLKVVGLTATPYRMHTNSFGSQLKFLTRTRPRLFSEVLYVVQVRELLEQGFLARVNYYCPQMRFSTQNLKVNSTGNDYTDQSVLSEYKRSNFYESIEEIIFRLLKVNRRRILVFTKFVEEAELLARKIPRAAIVTGETPKVERERILRNFKAGIIEVVCNVGVLTTGFDYPELDTVVMARPTRSLSLYYQIVGRAIRPFKGKEAWFIDLCGTYRRFGKVENLELRNDRYGWAVYNAENGRQLTNVDLSDD</sequence>
<dbReference type="SUPFAM" id="SSF46785">
    <property type="entry name" value="Winged helix' DNA-binding domain"/>
    <property type="match status" value="1"/>
</dbReference>
<protein>
    <recommendedName>
        <fullName evidence="6">DEAD/DEAH box helicase</fullName>
    </recommendedName>
</protein>
<proteinExistence type="predicted"/>
<dbReference type="SUPFAM" id="SSF52540">
    <property type="entry name" value="P-loop containing nucleoside triphosphate hydrolases"/>
    <property type="match status" value="1"/>
</dbReference>
<dbReference type="SMART" id="SM00490">
    <property type="entry name" value="HELICc"/>
    <property type="match status" value="1"/>
</dbReference>
<dbReference type="PROSITE" id="PS51192">
    <property type="entry name" value="HELICASE_ATP_BIND_1"/>
    <property type="match status" value="1"/>
</dbReference>
<dbReference type="PANTHER" id="PTHR47396:SF1">
    <property type="entry name" value="ATP-DEPENDENT HELICASE IRC3-RELATED"/>
    <property type="match status" value="1"/>
</dbReference>
<dbReference type="Proteomes" id="UP001176961">
    <property type="component" value="Unassembled WGS sequence"/>
</dbReference>
<gene>
    <name evidence="4" type="ORF">CYNAS_LOCUS22592</name>
</gene>
<evidence type="ECO:0000313" key="5">
    <source>
        <dbReference type="Proteomes" id="UP001176961"/>
    </source>
</evidence>
<dbReference type="GO" id="GO:0005829">
    <property type="term" value="C:cytosol"/>
    <property type="evidence" value="ECO:0007669"/>
    <property type="project" value="TreeGrafter"/>
</dbReference>
<evidence type="ECO:0008006" key="6">
    <source>
        <dbReference type="Google" id="ProtNLM"/>
    </source>
</evidence>